<evidence type="ECO:0000256" key="3">
    <source>
        <dbReference type="ARBA" id="ARBA00025765"/>
    </source>
</evidence>
<proteinExistence type="inferred from homology"/>
<dbReference type="RefSeq" id="XP_031381805.1">
    <property type="nucleotide sequence ID" value="XM_031525945.1"/>
</dbReference>
<dbReference type="GO" id="GO:0055029">
    <property type="term" value="C:nuclear DNA-directed RNA polymerase complex"/>
    <property type="evidence" value="ECO:0007669"/>
    <property type="project" value="UniProtKB-ARBA"/>
</dbReference>
<dbReference type="Gene3D" id="3.90.940.20">
    <property type="entry name" value="RPB5-like RNA polymerase subunit"/>
    <property type="match status" value="1"/>
</dbReference>
<dbReference type="GO" id="GO:0006366">
    <property type="term" value="P:transcription by RNA polymerase II"/>
    <property type="evidence" value="ECO:0007669"/>
    <property type="project" value="TreeGrafter"/>
</dbReference>
<evidence type="ECO:0000313" key="6">
    <source>
        <dbReference type="EMBL" id="OWM78907.1"/>
    </source>
</evidence>
<dbReference type="InterPro" id="IPR000783">
    <property type="entry name" value="RNA_pol_subH/Rpb5_C"/>
</dbReference>
<reference evidence="9" key="4">
    <citation type="submission" date="2025-04" db="UniProtKB">
        <authorList>
            <consortium name="RefSeq"/>
        </authorList>
    </citation>
    <scope>IDENTIFICATION</scope>
    <source>
        <tissue evidence="9">Leaf</tissue>
    </source>
</reference>
<protein>
    <submittedName>
        <fullName evidence="9">DNA-directed RNA polymerase V subunit 5A-like</fullName>
    </submittedName>
</protein>
<feature type="domain" description="RNA polymerase subunit H/Rpb5 C-terminal" evidence="4">
    <location>
        <begin position="155"/>
        <end position="227"/>
    </location>
</feature>
<dbReference type="GeneID" id="116196293"/>
<dbReference type="GO" id="GO:0006362">
    <property type="term" value="P:transcription elongation by RNA polymerase I"/>
    <property type="evidence" value="ECO:0007669"/>
    <property type="project" value="TreeGrafter"/>
</dbReference>
<dbReference type="Pfam" id="PF03871">
    <property type="entry name" value="RNA_pol_Rpb5_N"/>
    <property type="match status" value="1"/>
</dbReference>
<evidence type="ECO:0000313" key="7">
    <source>
        <dbReference type="Proteomes" id="UP000197138"/>
    </source>
</evidence>
<dbReference type="Proteomes" id="UP000515151">
    <property type="component" value="Chromosome 2"/>
</dbReference>
<dbReference type="PANTHER" id="PTHR10535:SF2">
    <property type="entry name" value="DNA-DIRECTED RNA POLYMERASE V SUBUNIT 5A"/>
    <property type="match status" value="1"/>
</dbReference>
<dbReference type="OrthoDB" id="248779at2759"/>
<keyword evidence="8" id="KW-1185">Reference proteome</keyword>
<evidence type="ECO:0000259" key="5">
    <source>
        <dbReference type="Pfam" id="PF03871"/>
    </source>
</evidence>
<evidence type="ECO:0000256" key="2">
    <source>
        <dbReference type="ARBA" id="ARBA00023242"/>
    </source>
</evidence>
<dbReference type="GO" id="GO:0003899">
    <property type="term" value="F:DNA-directed RNA polymerase activity"/>
    <property type="evidence" value="ECO:0007669"/>
    <property type="project" value="InterPro"/>
</dbReference>
<comment type="subcellular location">
    <subcellularLocation>
        <location evidence="1">Nucleus</location>
    </subcellularLocation>
</comment>
<name>A0A218X1Q5_PUNGR</name>
<reference evidence="7" key="1">
    <citation type="journal article" date="2017" name="Plant J.">
        <title>The pomegranate (Punica granatum L.) genome and the genomics of punicalagin biosynthesis.</title>
        <authorList>
            <person name="Qin G."/>
            <person name="Xu C."/>
            <person name="Ming R."/>
            <person name="Tang H."/>
            <person name="Guyot R."/>
            <person name="Kramer E.M."/>
            <person name="Hu Y."/>
            <person name="Yi X."/>
            <person name="Qi Y."/>
            <person name="Xu X."/>
            <person name="Gao Z."/>
            <person name="Pan H."/>
            <person name="Jian J."/>
            <person name="Tian Y."/>
            <person name="Yue Z."/>
            <person name="Xu Y."/>
        </authorList>
    </citation>
    <scope>NUCLEOTIDE SEQUENCE [LARGE SCALE GENOMIC DNA]</scope>
    <source>
        <strain evidence="7">cv. Dabenzi</strain>
    </source>
</reference>
<reference evidence="6" key="2">
    <citation type="submission" date="2017-06" db="EMBL/GenBank/DDBJ databases">
        <title>The pomegranate genome and the genomics of punicalagin biosynthesis.</title>
        <authorList>
            <person name="Xu C."/>
        </authorList>
    </citation>
    <scope>NUCLEOTIDE SEQUENCE [LARGE SCALE GENOMIC DNA]</scope>
    <source>
        <tissue evidence="6">Fresh leaf</tissue>
    </source>
</reference>
<evidence type="ECO:0000259" key="4">
    <source>
        <dbReference type="Pfam" id="PF01191"/>
    </source>
</evidence>
<dbReference type="InterPro" id="IPR014381">
    <property type="entry name" value="Arch_Rpo5/euc_Rpb5"/>
</dbReference>
<accession>A0A218X1Q5</accession>
<evidence type="ECO:0000256" key="1">
    <source>
        <dbReference type="ARBA" id="ARBA00004123"/>
    </source>
</evidence>
<dbReference type="GO" id="GO:0003677">
    <property type="term" value="F:DNA binding"/>
    <property type="evidence" value="ECO:0007669"/>
    <property type="project" value="InterPro"/>
</dbReference>
<organism evidence="6 7">
    <name type="scientific">Punica granatum</name>
    <name type="common">Pomegranate</name>
    <dbReference type="NCBI Taxonomy" id="22663"/>
    <lineage>
        <taxon>Eukaryota</taxon>
        <taxon>Viridiplantae</taxon>
        <taxon>Streptophyta</taxon>
        <taxon>Embryophyta</taxon>
        <taxon>Tracheophyta</taxon>
        <taxon>Spermatophyta</taxon>
        <taxon>Magnoliopsida</taxon>
        <taxon>eudicotyledons</taxon>
        <taxon>Gunneridae</taxon>
        <taxon>Pentapetalae</taxon>
        <taxon>rosids</taxon>
        <taxon>malvids</taxon>
        <taxon>Myrtales</taxon>
        <taxon>Lythraceae</taxon>
        <taxon>Punica</taxon>
    </lineage>
</organism>
<dbReference type="PANTHER" id="PTHR10535">
    <property type="entry name" value="DNA-DIRECTED RNA POLYMERASES I, II, AND III SUBUNIT RPABC1"/>
    <property type="match status" value="1"/>
</dbReference>
<reference evidence="8" key="3">
    <citation type="journal article" date="2020" name="Plant Biotechnol. J.">
        <title>The pomegranate (Punica granatum L.) draft genome dissects genetic divergence between soft- and hard-seeded cultivars.</title>
        <authorList>
            <person name="Luo X."/>
            <person name="Li H."/>
            <person name="Wu Z."/>
            <person name="Yao W."/>
            <person name="Zhao P."/>
            <person name="Cao D."/>
            <person name="Yu H."/>
            <person name="Li K."/>
            <person name="Poudel K."/>
            <person name="Zhao D."/>
            <person name="Zhang F."/>
            <person name="Xia X."/>
            <person name="Chen L."/>
            <person name="Wang Q."/>
            <person name="Jing D."/>
            <person name="Cao S."/>
        </authorList>
    </citation>
    <scope>NUCLEOTIDE SEQUENCE [LARGE SCALE GENOMIC DNA]</scope>
</reference>
<dbReference type="SUPFAM" id="SSF55287">
    <property type="entry name" value="RPB5-like RNA polymerase subunit"/>
    <property type="match status" value="1"/>
</dbReference>
<dbReference type="SUPFAM" id="SSF53036">
    <property type="entry name" value="Eukaryotic RPB5 N-terminal domain"/>
    <property type="match status" value="1"/>
</dbReference>
<dbReference type="InterPro" id="IPR005571">
    <property type="entry name" value="RNA_pol_Rpb5_N"/>
</dbReference>
<dbReference type="AlphaFoldDB" id="A0A218X1Q5"/>
<dbReference type="InterPro" id="IPR036710">
    <property type="entry name" value="RNA_pol_Rpb5_N_sf"/>
</dbReference>
<dbReference type="FunFam" id="3.90.940.20:FF:000001">
    <property type="entry name" value="DNA-directed RNA polymerases I, II, and III subunit RPABC1"/>
    <property type="match status" value="1"/>
</dbReference>
<dbReference type="PIRSF" id="PIRSF000747">
    <property type="entry name" value="RPB5"/>
    <property type="match status" value="1"/>
</dbReference>
<feature type="domain" description="RNA polymerase Rpb5 N-terminal" evidence="5">
    <location>
        <begin position="30"/>
        <end position="112"/>
    </location>
</feature>
<evidence type="ECO:0000313" key="9">
    <source>
        <dbReference type="RefSeq" id="XP_031381805.1"/>
    </source>
</evidence>
<gene>
    <name evidence="9" type="primary">LOC116196293</name>
    <name evidence="6" type="ORF">CDL15_Pgr003078</name>
</gene>
<dbReference type="EMBL" id="MTKT01002492">
    <property type="protein sequence ID" value="OWM78907.1"/>
    <property type="molecule type" value="Genomic_DNA"/>
</dbReference>
<dbReference type="InterPro" id="IPR035913">
    <property type="entry name" value="RPB5-like_sf"/>
</dbReference>
<dbReference type="GO" id="GO:0042797">
    <property type="term" value="P:tRNA transcription by RNA polymerase III"/>
    <property type="evidence" value="ECO:0007669"/>
    <property type="project" value="TreeGrafter"/>
</dbReference>
<dbReference type="Gene3D" id="3.40.1340.10">
    <property type="entry name" value="RNA polymerase, Rpb5, N-terminal domain"/>
    <property type="match status" value="1"/>
</dbReference>
<sequence>MEGEDVMETAANGHPLGQCLSTYIDQGSIESHRYYLARRTLLEMLHDRGYVVPQSDLNQSLEEFRAACTQNPDVERLRICSAHRSDHSKRIMAIFCGPSIVKVNVMRHIGSQIANKDSLSGLILVLQSEITNPAMKHVENWAFKVEIFQITDLLVNITKHVLKPKHRVLTEDEKQKLLKKYSIHEKQLPRMLLKDAIARYYGLEKGQVVKITHSGEITGSHVTYRCVW</sequence>
<evidence type="ECO:0000313" key="8">
    <source>
        <dbReference type="Proteomes" id="UP000515151"/>
    </source>
</evidence>
<dbReference type="Pfam" id="PF01191">
    <property type="entry name" value="RNA_pol_Rpb5_C"/>
    <property type="match status" value="1"/>
</dbReference>
<keyword evidence="2" id="KW-0539">Nucleus</keyword>
<comment type="similarity">
    <text evidence="3">Belongs to the archaeal Rpo5/eukaryotic RPB5 RNA polymerase subunit family.</text>
</comment>
<dbReference type="Proteomes" id="UP000197138">
    <property type="component" value="Unassembled WGS sequence"/>
</dbReference>